<gene>
    <name evidence="1" type="ORF">F2Q70_00025421</name>
</gene>
<sequence length="129" mass="15405">MLQNRKFGWVLSAQLKWLGLNQELLFNLGFEPRERRVRHWWRSSTWELGPLIEEKLGKQRSHRELRARHRGITVWNEQRRSWRRSLAATVNTRWSKDSPEKLDLELSCCGLLTNRASVGRSRQRVTIAE</sequence>
<organism evidence="1">
    <name type="scientific">Brassica cretica</name>
    <name type="common">Mustard</name>
    <dbReference type="NCBI Taxonomy" id="69181"/>
    <lineage>
        <taxon>Eukaryota</taxon>
        <taxon>Viridiplantae</taxon>
        <taxon>Streptophyta</taxon>
        <taxon>Embryophyta</taxon>
        <taxon>Tracheophyta</taxon>
        <taxon>Spermatophyta</taxon>
        <taxon>Magnoliopsida</taxon>
        <taxon>eudicotyledons</taxon>
        <taxon>Gunneridae</taxon>
        <taxon>Pentapetalae</taxon>
        <taxon>rosids</taxon>
        <taxon>malvids</taxon>
        <taxon>Brassicales</taxon>
        <taxon>Brassicaceae</taxon>
        <taxon>Brassiceae</taxon>
        <taxon>Brassica</taxon>
    </lineage>
</organism>
<name>A0A8S9LFY9_BRACR</name>
<proteinExistence type="predicted"/>
<comment type="caution">
    <text evidence="1">The sequence shown here is derived from an EMBL/GenBank/DDBJ whole genome shotgun (WGS) entry which is preliminary data.</text>
</comment>
<protein>
    <submittedName>
        <fullName evidence="1">Uncharacterized protein</fullName>
    </submittedName>
</protein>
<evidence type="ECO:0000313" key="1">
    <source>
        <dbReference type="EMBL" id="KAF2605252.1"/>
    </source>
</evidence>
<dbReference type="AlphaFoldDB" id="A0A8S9LFY9"/>
<reference evidence="1" key="1">
    <citation type="submission" date="2019-12" db="EMBL/GenBank/DDBJ databases">
        <title>Genome sequencing and annotation of Brassica cretica.</title>
        <authorList>
            <person name="Studholme D.J."/>
            <person name="Sarris P.F."/>
        </authorList>
    </citation>
    <scope>NUCLEOTIDE SEQUENCE</scope>
    <source>
        <strain evidence="1">PFS-102/07</strain>
        <tissue evidence="1">Leaf</tissue>
    </source>
</reference>
<dbReference type="EMBL" id="QGKY02000094">
    <property type="protein sequence ID" value="KAF2605252.1"/>
    <property type="molecule type" value="Genomic_DNA"/>
</dbReference>
<accession>A0A8S9LFY9</accession>